<gene>
    <name evidence="3" type="ORF">SFC79_10555</name>
</gene>
<dbReference type="RefSeq" id="WP_322424305.1">
    <property type="nucleotide sequence ID" value="NZ_JAXQPW010000002.1"/>
</dbReference>
<dbReference type="Proteomes" id="UP001291999">
    <property type="component" value="Unassembled WGS sequence"/>
</dbReference>
<feature type="region of interest" description="Disordered" evidence="1">
    <location>
        <begin position="1"/>
        <end position="55"/>
    </location>
</feature>
<dbReference type="InterPro" id="IPR004013">
    <property type="entry name" value="PHP_dom"/>
</dbReference>
<dbReference type="PANTHER" id="PTHR42924:SF11">
    <property type="entry name" value="POLYMERASE_HISTIDINOL PHOSPHATASE N-TERMINAL DOMAIN-CONTAINING PROTEIN"/>
    <property type="match status" value="1"/>
</dbReference>
<evidence type="ECO:0000313" key="4">
    <source>
        <dbReference type="Proteomes" id="UP001291999"/>
    </source>
</evidence>
<name>A0ABU5KB52_9ACTN</name>
<feature type="domain" description="Polymerase/histidinol phosphatase N-terminal" evidence="2">
    <location>
        <begin position="110"/>
        <end position="185"/>
    </location>
</feature>
<feature type="compositionally biased region" description="Basic and acidic residues" evidence="1">
    <location>
        <begin position="1"/>
        <end position="43"/>
    </location>
</feature>
<accession>A0ABU5KB52</accession>
<dbReference type="SUPFAM" id="SSF89550">
    <property type="entry name" value="PHP domain-like"/>
    <property type="match status" value="1"/>
</dbReference>
<feature type="region of interest" description="Disordered" evidence="1">
    <location>
        <begin position="352"/>
        <end position="376"/>
    </location>
</feature>
<dbReference type="CDD" id="cd07432">
    <property type="entry name" value="PHP_HisPPase"/>
    <property type="match status" value="1"/>
</dbReference>
<dbReference type="SMART" id="SM00481">
    <property type="entry name" value="POLIIIAc"/>
    <property type="match status" value="1"/>
</dbReference>
<dbReference type="Pfam" id="PF02811">
    <property type="entry name" value="PHP"/>
    <property type="match status" value="1"/>
</dbReference>
<dbReference type="InterPro" id="IPR006311">
    <property type="entry name" value="TAT_signal"/>
</dbReference>
<dbReference type="InterPro" id="IPR003141">
    <property type="entry name" value="Pol/His_phosphatase_N"/>
</dbReference>
<sequence length="595" mass="63907">MSHPHDAGHTHDHPHDHAHDHAHSHDHDHDHDRVHDDLSDVAHDPSVPDSDLSPAEMTRRGMLRAAGITGALVAGMSGMEGVTPAAAAAPASAYRGRGRGRPLARYWLAGDHHIHTQYSSDGQYRVIDQAQHAAAYGLDWLVITDHGGATHARIGVDLVNPDIVAARAELPGTLIFQGLEWNIPAAEHGTVFVAPGPGEVEVLKQFENAYDGSVKGASGSSPANEALAVTAVQWLGQQVDRRRVDDALFLANHPARNGIDSPHEIRAWRDADPRIAIGFEGAPGHQAAGLPAGYGPGSARGFYGNAPGAASFPGYPPESYRTWGGFDWMTATVGGLWDSLLAEGKPWSITANSDSHVNWSDTSRRPDGSDSAQFNRDGRYGGPVYAGGINLTAGDFWPGFYSRTHVGATSRDYRAVMSGMRDGRIWVDHGGLVKAMDVTLRATGGPGRGRSETLGGTLAVKRGTRLELVVTIDAQDVPNWSQFVPQLNRVDVVRGRVDPMSAATDRDRFTAPDTKVIAQSDTSGRAGRFTLTYDLGPVEEPFYVRLRGTDGNRSQPGFLGPQVDPAGPAIDVVGSADPWVDLWFYTNPIWVVPTR</sequence>
<evidence type="ECO:0000313" key="3">
    <source>
        <dbReference type="EMBL" id="MDZ5662205.1"/>
    </source>
</evidence>
<dbReference type="EMBL" id="JAXQPW010000002">
    <property type="protein sequence ID" value="MDZ5662205.1"/>
    <property type="molecule type" value="Genomic_DNA"/>
</dbReference>
<proteinExistence type="predicted"/>
<dbReference type="InterPro" id="IPR052018">
    <property type="entry name" value="PHP_domain"/>
</dbReference>
<dbReference type="PANTHER" id="PTHR42924">
    <property type="entry name" value="EXONUCLEASE"/>
    <property type="match status" value="1"/>
</dbReference>
<reference evidence="3 4" key="1">
    <citation type="submission" date="2023-11" db="EMBL/GenBank/DDBJ databases">
        <title>Novel species in genus Nocardioides.</title>
        <authorList>
            <person name="Zhou H."/>
        </authorList>
    </citation>
    <scope>NUCLEOTIDE SEQUENCE [LARGE SCALE GENOMIC DNA]</scope>
    <source>
        <strain evidence="3 4">S-58</strain>
    </source>
</reference>
<evidence type="ECO:0000259" key="2">
    <source>
        <dbReference type="SMART" id="SM00481"/>
    </source>
</evidence>
<feature type="compositionally biased region" description="Polar residues" evidence="1">
    <location>
        <begin position="352"/>
        <end position="361"/>
    </location>
</feature>
<evidence type="ECO:0000256" key="1">
    <source>
        <dbReference type="SAM" id="MobiDB-lite"/>
    </source>
</evidence>
<dbReference type="Gene3D" id="3.20.20.140">
    <property type="entry name" value="Metal-dependent hydrolases"/>
    <property type="match status" value="1"/>
</dbReference>
<protein>
    <submittedName>
        <fullName evidence="3">PHP domain-containing protein</fullName>
    </submittedName>
</protein>
<organism evidence="3 4">
    <name type="scientific">Nocardioides renjunii</name>
    <dbReference type="NCBI Taxonomy" id="3095075"/>
    <lineage>
        <taxon>Bacteria</taxon>
        <taxon>Bacillati</taxon>
        <taxon>Actinomycetota</taxon>
        <taxon>Actinomycetes</taxon>
        <taxon>Propionibacteriales</taxon>
        <taxon>Nocardioidaceae</taxon>
        <taxon>Nocardioides</taxon>
    </lineage>
</organism>
<keyword evidence="4" id="KW-1185">Reference proteome</keyword>
<dbReference type="InterPro" id="IPR016195">
    <property type="entry name" value="Pol/histidinol_Pase-like"/>
</dbReference>
<dbReference type="PROSITE" id="PS51318">
    <property type="entry name" value="TAT"/>
    <property type="match status" value="1"/>
</dbReference>
<comment type="caution">
    <text evidence="3">The sequence shown here is derived from an EMBL/GenBank/DDBJ whole genome shotgun (WGS) entry which is preliminary data.</text>
</comment>